<dbReference type="EMBL" id="BMOB01000001">
    <property type="protein sequence ID" value="GGI76212.1"/>
    <property type="molecule type" value="Genomic_DNA"/>
</dbReference>
<name>A0A917JLL5_9GAMM</name>
<dbReference type="HAMAP" id="MF_00923">
    <property type="entry name" value="OM_assembly_BamB"/>
    <property type="match status" value="1"/>
</dbReference>
<comment type="similarity">
    <text evidence="4">Belongs to the BamB family.</text>
</comment>
<dbReference type="Proteomes" id="UP000630149">
    <property type="component" value="Unassembled WGS sequence"/>
</dbReference>
<sequence>MIKKSLMLFSVLCILQGCSKVDDYMLGKDNTPKPEALEPLKSKVQLVQKWSTQVGSGSKASIYLKLRPAIQDNIVYTADNSGVIQALDKATTKPLWVTQLKEGIVSGPALGQGYLAVGTNASNVVLLDQKTGKQLWSTEVSGDALAKPVIAQDKVIVKTIDGHLHGLNLQNGSEDWVVDHGAPNLVLKASSTPVVLDKLALVGYSDGKLDAVDLQTGALLWQRGIAYASGSSDVERLVDIDADPVVRGSVAYLATYQGYVGAFSLVDGQFIWRKPASTYKNIALDDQALYLADSDDVVWAFDLKNGRVRWKQPALKARSLTEPVLMGNRLLIGDKTGLLHVLSTQNGEFLSRKQLNGPIYTGPIVSGHNLYVMTGNGLLNQLTVS</sequence>
<dbReference type="AlphaFoldDB" id="A0A917JLL5"/>
<evidence type="ECO:0000256" key="4">
    <source>
        <dbReference type="HAMAP-Rule" id="MF_00923"/>
    </source>
</evidence>
<proteinExistence type="inferred from homology"/>
<dbReference type="GO" id="GO:0051205">
    <property type="term" value="P:protein insertion into membrane"/>
    <property type="evidence" value="ECO:0007669"/>
    <property type="project" value="UniProtKB-UniRule"/>
</dbReference>
<evidence type="ECO:0000256" key="2">
    <source>
        <dbReference type="ARBA" id="ARBA00023136"/>
    </source>
</evidence>
<keyword evidence="2 4" id="KW-0472">Membrane</keyword>
<reference evidence="6" key="2">
    <citation type="submission" date="2020-09" db="EMBL/GenBank/DDBJ databases">
        <authorList>
            <person name="Sun Q."/>
            <person name="Ohkuma M."/>
        </authorList>
    </citation>
    <scope>NUCLEOTIDE SEQUENCE</scope>
    <source>
        <strain evidence="6">JCM 13919</strain>
    </source>
</reference>
<dbReference type="GO" id="GO:0009279">
    <property type="term" value="C:cell outer membrane"/>
    <property type="evidence" value="ECO:0007669"/>
    <property type="project" value="UniProtKB-SubCell"/>
</dbReference>
<feature type="domain" description="Pyrrolo-quinoline quinone repeat" evidence="5">
    <location>
        <begin position="81"/>
        <end position="312"/>
    </location>
</feature>
<dbReference type="PANTHER" id="PTHR34512">
    <property type="entry name" value="CELL SURFACE PROTEIN"/>
    <property type="match status" value="1"/>
</dbReference>
<protein>
    <recommendedName>
        <fullName evidence="4">Outer membrane protein assembly factor BamB</fullName>
    </recommendedName>
</protein>
<dbReference type="InterPro" id="IPR018391">
    <property type="entry name" value="PQQ_b-propeller_rpt"/>
</dbReference>
<comment type="subcellular location">
    <subcellularLocation>
        <location evidence="4">Cell outer membrane</location>
        <topology evidence="4">Lipid-anchor</topology>
    </subcellularLocation>
</comment>
<dbReference type="InterPro" id="IPR017687">
    <property type="entry name" value="BamB"/>
</dbReference>
<dbReference type="Pfam" id="PF13360">
    <property type="entry name" value="PQQ_2"/>
    <property type="match status" value="1"/>
</dbReference>
<reference evidence="6" key="1">
    <citation type="journal article" date="2014" name="Int. J. Syst. Evol. Microbiol.">
        <title>Complete genome sequence of Corynebacterium casei LMG S-19264T (=DSM 44701T), isolated from a smear-ripened cheese.</title>
        <authorList>
            <consortium name="US DOE Joint Genome Institute (JGI-PGF)"/>
            <person name="Walter F."/>
            <person name="Albersmeier A."/>
            <person name="Kalinowski J."/>
            <person name="Ruckert C."/>
        </authorList>
    </citation>
    <scope>NUCLEOTIDE SEQUENCE</scope>
    <source>
        <strain evidence="6">JCM 13919</strain>
    </source>
</reference>
<dbReference type="SMART" id="SM00564">
    <property type="entry name" value="PQQ"/>
    <property type="match status" value="7"/>
</dbReference>
<dbReference type="PANTHER" id="PTHR34512:SF30">
    <property type="entry name" value="OUTER MEMBRANE PROTEIN ASSEMBLY FACTOR BAMB"/>
    <property type="match status" value="1"/>
</dbReference>
<keyword evidence="3 4" id="KW-0998">Cell outer membrane</keyword>
<comment type="caution">
    <text evidence="6">The sequence shown here is derived from an EMBL/GenBank/DDBJ whole genome shotgun (WGS) entry which is preliminary data.</text>
</comment>
<dbReference type="SUPFAM" id="SSF50998">
    <property type="entry name" value="Quinoprotein alcohol dehydrogenase-like"/>
    <property type="match status" value="1"/>
</dbReference>
<dbReference type="GO" id="GO:0043165">
    <property type="term" value="P:Gram-negative-bacterium-type cell outer membrane assembly"/>
    <property type="evidence" value="ECO:0007669"/>
    <property type="project" value="UniProtKB-UniRule"/>
</dbReference>
<keyword evidence="7" id="KW-1185">Reference proteome</keyword>
<dbReference type="Gene3D" id="2.130.10.10">
    <property type="entry name" value="YVTN repeat-like/Quinoprotein amine dehydrogenase"/>
    <property type="match status" value="1"/>
</dbReference>
<evidence type="ECO:0000259" key="5">
    <source>
        <dbReference type="Pfam" id="PF13360"/>
    </source>
</evidence>
<keyword evidence="4" id="KW-0449">Lipoprotein</keyword>
<dbReference type="InterPro" id="IPR011047">
    <property type="entry name" value="Quinoprotein_ADH-like_sf"/>
</dbReference>
<comment type="subunit">
    <text evidence="4">Part of the Bam complex.</text>
</comment>
<comment type="function">
    <text evidence="4">Part of the outer membrane protein assembly complex, which is involved in assembly and insertion of beta-barrel proteins into the outer membrane.</text>
</comment>
<keyword evidence="4" id="KW-0564">Palmitate</keyword>
<accession>A0A917JLL5</accession>
<organism evidence="6 7">
    <name type="scientific">Legionella impletisoli</name>
    <dbReference type="NCBI Taxonomy" id="343510"/>
    <lineage>
        <taxon>Bacteria</taxon>
        <taxon>Pseudomonadati</taxon>
        <taxon>Pseudomonadota</taxon>
        <taxon>Gammaproteobacteria</taxon>
        <taxon>Legionellales</taxon>
        <taxon>Legionellaceae</taxon>
        <taxon>Legionella</taxon>
    </lineage>
</organism>
<dbReference type="PROSITE" id="PS51257">
    <property type="entry name" value="PROKAR_LIPOPROTEIN"/>
    <property type="match status" value="1"/>
</dbReference>
<evidence type="ECO:0000256" key="3">
    <source>
        <dbReference type="ARBA" id="ARBA00023237"/>
    </source>
</evidence>
<dbReference type="InterPro" id="IPR015943">
    <property type="entry name" value="WD40/YVTN_repeat-like_dom_sf"/>
</dbReference>
<keyword evidence="1 4" id="KW-0732">Signal</keyword>
<dbReference type="InterPro" id="IPR002372">
    <property type="entry name" value="PQQ_rpt_dom"/>
</dbReference>
<dbReference type="RefSeq" id="WP_131775381.1">
    <property type="nucleotide sequence ID" value="NZ_BMOB01000001.1"/>
</dbReference>
<dbReference type="OrthoDB" id="5173551at2"/>
<gene>
    <name evidence="4 6" type="primary">bamB</name>
    <name evidence="6" type="ORF">GCM10007966_01360</name>
</gene>
<dbReference type="NCBIfam" id="TIGR03300">
    <property type="entry name" value="assembly_YfgL"/>
    <property type="match status" value="1"/>
</dbReference>
<evidence type="ECO:0000313" key="6">
    <source>
        <dbReference type="EMBL" id="GGI76212.1"/>
    </source>
</evidence>
<evidence type="ECO:0000313" key="7">
    <source>
        <dbReference type="Proteomes" id="UP000630149"/>
    </source>
</evidence>
<evidence type="ECO:0000256" key="1">
    <source>
        <dbReference type="ARBA" id="ARBA00022729"/>
    </source>
</evidence>